<dbReference type="AlphaFoldDB" id="A0A3D8GPR8"/>
<proteinExistence type="predicted"/>
<evidence type="ECO:0000313" key="1">
    <source>
        <dbReference type="EMBL" id="RDU36474.1"/>
    </source>
</evidence>
<accession>A0A3D8GPR8</accession>
<gene>
    <name evidence="1" type="ORF">DRW41_13165</name>
</gene>
<organism evidence="1 2">
    <name type="scientific">Neobacillus piezotolerans</name>
    <dbReference type="NCBI Taxonomy" id="2259171"/>
    <lineage>
        <taxon>Bacteria</taxon>
        <taxon>Bacillati</taxon>
        <taxon>Bacillota</taxon>
        <taxon>Bacilli</taxon>
        <taxon>Bacillales</taxon>
        <taxon>Bacillaceae</taxon>
        <taxon>Neobacillus</taxon>
    </lineage>
</organism>
<reference evidence="1 2" key="1">
    <citation type="submission" date="2018-07" db="EMBL/GenBank/DDBJ databases">
        <title>Bacillus sp. YLB-04 draft genome sequence.</title>
        <authorList>
            <person name="Yu L."/>
            <person name="Tang X."/>
        </authorList>
    </citation>
    <scope>NUCLEOTIDE SEQUENCE [LARGE SCALE GENOMIC DNA]</scope>
    <source>
        <strain evidence="1 2">YLB-04</strain>
    </source>
</reference>
<comment type="caution">
    <text evidence="1">The sequence shown here is derived from an EMBL/GenBank/DDBJ whole genome shotgun (WGS) entry which is preliminary data.</text>
</comment>
<dbReference type="EMBL" id="QNQT01000005">
    <property type="protein sequence ID" value="RDU36474.1"/>
    <property type="molecule type" value="Genomic_DNA"/>
</dbReference>
<evidence type="ECO:0000313" key="2">
    <source>
        <dbReference type="Proteomes" id="UP000257144"/>
    </source>
</evidence>
<keyword evidence="2" id="KW-1185">Reference proteome</keyword>
<name>A0A3D8GPR8_9BACI</name>
<protein>
    <submittedName>
        <fullName evidence="1">Uncharacterized protein</fullName>
    </submittedName>
</protein>
<sequence>MPDTESREGWEPVQGGWLNGLARGCLNDSRAARVSAVKRIGYRIMFPYPKEGVDYSIPIEVAPRSQNRPLYTLFLCV</sequence>
<dbReference type="Proteomes" id="UP000257144">
    <property type="component" value="Unassembled WGS sequence"/>
</dbReference>